<dbReference type="InterPro" id="IPR033749">
    <property type="entry name" value="Polyprenyl_synt_CS"/>
</dbReference>
<dbReference type="InterPro" id="IPR000092">
    <property type="entry name" value="Polyprenyl_synt"/>
</dbReference>
<dbReference type="OrthoDB" id="9927103at2759"/>
<organism evidence="7">
    <name type="scientific">Darwinula stevensoni</name>
    <dbReference type="NCBI Taxonomy" id="69355"/>
    <lineage>
        <taxon>Eukaryota</taxon>
        <taxon>Metazoa</taxon>
        <taxon>Ecdysozoa</taxon>
        <taxon>Arthropoda</taxon>
        <taxon>Crustacea</taxon>
        <taxon>Oligostraca</taxon>
        <taxon>Ostracoda</taxon>
        <taxon>Podocopa</taxon>
        <taxon>Podocopida</taxon>
        <taxon>Darwinulocopina</taxon>
        <taxon>Darwinuloidea</taxon>
        <taxon>Darwinulidae</taxon>
        <taxon>Darwinula</taxon>
    </lineage>
</organism>
<comment type="cofactor">
    <cofactor evidence="1">
        <name>Mg(2+)</name>
        <dbReference type="ChEBI" id="CHEBI:18420"/>
    </cofactor>
</comment>
<dbReference type="Pfam" id="PF00348">
    <property type="entry name" value="polyprenyl_synt"/>
    <property type="match status" value="1"/>
</dbReference>
<dbReference type="InterPro" id="IPR008949">
    <property type="entry name" value="Isoprenoid_synthase_dom_sf"/>
</dbReference>
<accession>A0A7R8XG88</accession>
<evidence type="ECO:0000256" key="5">
    <source>
        <dbReference type="ARBA" id="ARBA00022842"/>
    </source>
</evidence>
<name>A0A7R8XG88_9CRUS</name>
<keyword evidence="4" id="KW-0479">Metal-binding</keyword>
<keyword evidence="5" id="KW-0460">Magnesium</keyword>
<protein>
    <submittedName>
        <fullName evidence="7">Uncharacterized protein</fullName>
    </submittedName>
</protein>
<dbReference type="Gene3D" id="1.10.600.10">
    <property type="entry name" value="Farnesyl Diphosphate Synthase"/>
    <property type="match status" value="1"/>
</dbReference>
<evidence type="ECO:0000313" key="8">
    <source>
        <dbReference type="Proteomes" id="UP000677054"/>
    </source>
</evidence>
<dbReference type="Proteomes" id="UP000677054">
    <property type="component" value="Unassembled WGS sequence"/>
</dbReference>
<dbReference type="EMBL" id="CAJPEV010001218">
    <property type="protein sequence ID" value="CAG0891417.1"/>
    <property type="molecule type" value="Genomic_DNA"/>
</dbReference>
<dbReference type="PROSITE" id="PS00723">
    <property type="entry name" value="POLYPRENYL_SYNTHASE_1"/>
    <property type="match status" value="1"/>
</dbReference>
<proteinExistence type="inferred from homology"/>
<dbReference type="SFLD" id="SFLDS00005">
    <property type="entry name" value="Isoprenoid_Synthase_Type_I"/>
    <property type="match status" value="1"/>
</dbReference>
<evidence type="ECO:0000256" key="1">
    <source>
        <dbReference type="ARBA" id="ARBA00001946"/>
    </source>
</evidence>
<dbReference type="GO" id="GO:0008299">
    <property type="term" value="P:isoprenoid biosynthetic process"/>
    <property type="evidence" value="ECO:0007669"/>
    <property type="project" value="UniProtKB-KW"/>
</dbReference>
<dbReference type="AlphaFoldDB" id="A0A7R8XG88"/>
<dbReference type="PANTHER" id="PTHR12001">
    <property type="entry name" value="GERANYLGERANYL PYROPHOSPHATE SYNTHASE"/>
    <property type="match status" value="1"/>
</dbReference>
<dbReference type="GO" id="GO:0005739">
    <property type="term" value="C:mitochondrion"/>
    <property type="evidence" value="ECO:0007669"/>
    <property type="project" value="TreeGrafter"/>
</dbReference>
<dbReference type="GO" id="GO:0004659">
    <property type="term" value="F:prenyltransferase activity"/>
    <property type="evidence" value="ECO:0007669"/>
    <property type="project" value="InterPro"/>
</dbReference>
<keyword evidence="6" id="KW-0414">Isoprene biosynthesis</keyword>
<gene>
    <name evidence="7" type="ORF">DSTB1V02_LOCUS6563</name>
</gene>
<evidence type="ECO:0000256" key="2">
    <source>
        <dbReference type="ARBA" id="ARBA00006706"/>
    </source>
</evidence>
<dbReference type="PANTHER" id="PTHR12001:SF69">
    <property type="entry name" value="ALL TRANS-POLYPRENYL-DIPHOSPHATE SYNTHASE PDSS1"/>
    <property type="match status" value="1"/>
</dbReference>
<dbReference type="PROSITE" id="PS00444">
    <property type="entry name" value="POLYPRENYL_SYNTHASE_2"/>
    <property type="match status" value="1"/>
</dbReference>
<evidence type="ECO:0000256" key="3">
    <source>
        <dbReference type="ARBA" id="ARBA00022679"/>
    </source>
</evidence>
<dbReference type="GO" id="GO:0006744">
    <property type="term" value="P:ubiquinone biosynthetic process"/>
    <property type="evidence" value="ECO:0007669"/>
    <property type="project" value="TreeGrafter"/>
</dbReference>
<dbReference type="GO" id="GO:0046872">
    <property type="term" value="F:metal ion binding"/>
    <property type="evidence" value="ECO:0007669"/>
    <property type="project" value="UniProtKB-KW"/>
</dbReference>
<keyword evidence="3" id="KW-0808">Transferase</keyword>
<comment type="similarity">
    <text evidence="2">Belongs to the FPP/GGPP synthase family.</text>
</comment>
<dbReference type="CDD" id="cd00685">
    <property type="entry name" value="Trans_IPPS_HT"/>
    <property type="match status" value="1"/>
</dbReference>
<reference evidence="7" key="1">
    <citation type="submission" date="2020-11" db="EMBL/GenBank/DDBJ databases">
        <authorList>
            <person name="Tran Van P."/>
        </authorList>
    </citation>
    <scope>NUCLEOTIDE SEQUENCE</scope>
</reference>
<dbReference type="SUPFAM" id="SSF48576">
    <property type="entry name" value="Terpenoid synthases"/>
    <property type="match status" value="1"/>
</dbReference>
<evidence type="ECO:0000313" key="7">
    <source>
        <dbReference type="EMBL" id="CAD7246717.1"/>
    </source>
</evidence>
<evidence type="ECO:0000256" key="4">
    <source>
        <dbReference type="ARBA" id="ARBA00022723"/>
    </source>
</evidence>
<sequence length="534" mass="58839">MRNVVRFFAGAWPRPNAWLRSYRHADCWFLPEKQELLTAATGSVLGLTSCYPTPLPSIRLRSDAVADASPNSQCNSRLELPGALFRPNASDKTAIGDNHEHIWICDPSKVQGASTLVPSICCNTDQPARKSQKGPMPCLNVGLPCTISSHGVFGAGVRRSLSMPPVRSSHFHKKFAKPFLPFKSSTIMYSSTTTSLGDQERAQSECEIEDISVLKLELSALYNDIREALKTWNEEVYELATYHFDGNGKALRPHVVLLLANAINFHLGLSSERQSTVCKAQKQVAMVAEMIHTASLIHDDVVDRSDLRRGKPSAARRWGQKKAVLAGDYILGISSDILAKIGNPHVVIVLSQVLVDLVQGEMMQLGTKEGENDRFAHYLKKTYNKTASLFANSAKAVAILAEASEELQETAYLIGKYLGLSFQVVDDILDFESSTELLGKPAAADLKLGIATAPVLFASEKHPELNEMIVRRFEWPGDVEHAFECVLASDGLEQSRLLAKRFCQEAKKHLAELSTSAYQLALESIMDGAVFRKK</sequence>
<dbReference type="GO" id="GO:0042811">
    <property type="term" value="P:pheromone biosynthetic process"/>
    <property type="evidence" value="ECO:0007669"/>
    <property type="project" value="UniProtKB-ARBA"/>
</dbReference>
<keyword evidence="8" id="KW-1185">Reference proteome</keyword>
<dbReference type="GO" id="GO:1990234">
    <property type="term" value="C:transferase complex"/>
    <property type="evidence" value="ECO:0007669"/>
    <property type="project" value="TreeGrafter"/>
</dbReference>
<dbReference type="EMBL" id="LR900735">
    <property type="protein sequence ID" value="CAD7246717.1"/>
    <property type="molecule type" value="Genomic_DNA"/>
</dbReference>
<evidence type="ECO:0000256" key="6">
    <source>
        <dbReference type="ARBA" id="ARBA00023229"/>
    </source>
</evidence>